<gene>
    <name evidence="2" type="ORF">GRX66_02290</name>
</gene>
<dbReference type="AlphaFoldDB" id="A0A6B0SPD9"/>
<dbReference type="EMBL" id="WUUU01000007">
    <property type="protein sequence ID" value="MXR19489.1"/>
    <property type="molecule type" value="Genomic_DNA"/>
</dbReference>
<evidence type="ECO:0000313" key="2">
    <source>
        <dbReference type="EMBL" id="MXR19489.1"/>
    </source>
</evidence>
<accession>A0A6B0SPD9</accession>
<dbReference type="Pfam" id="PF03364">
    <property type="entry name" value="Polyketide_cyc"/>
    <property type="match status" value="1"/>
</dbReference>
<dbReference type="OrthoDB" id="10357at2157"/>
<dbReference type="CDD" id="cd07820">
    <property type="entry name" value="SRPBCC_3"/>
    <property type="match status" value="1"/>
</dbReference>
<dbReference type="Proteomes" id="UP000471521">
    <property type="component" value="Unassembled WGS sequence"/>
</dbReference>
<sequence length="158" mass="18112">MATFERELRVDASLADAWSFHSTIDGLRSLTPNWLHLRIEAIERPDGEVDSHVLTAGTRIRASVRPFAVGPRQTWVSRIVEREEGDGTAYFVDVMEDGPFPEWEHTHLLYGDDDETLIRDHVEYRTPVGGVADDVAGLVLEPMFRFRHRRTREILEDA</sequence>
<name>A0A6B0SPD9_9EURY</name>
<keyword evidence="3" id="KW-1185">Reference proteome</keyword>
<dbReference type="InterPro" id="IPR023393">
    <property type="entry name" value="START-like_dom_sf"/>
</dbReference>
<evidence type="ECO:0000313" key="3">
    <source>
        <dbReference type="Proteomes" id="UP000471521"/>
    </source>
</evidence>
<dbReference type="InterPro" id="IPR005031">
    <property type="entry name" value="COQ10_START"/>
</dbReference>
<dbReference type="RefSeq" id="WP_159525079.1">
    <property type="nucleotide sequence ID" value="NZ_WUUU01000007.1"/>
</dbReference>
<comment type="caution">
    <text evidence="2">The sequence shown here is derived from an EMBL/GenBank/DDBJ whole genome shotgun (WGS) entry which is preliminary data.</text>
</comment>
<dbReference type="Gene3D" id="3.30.530.20">
    <property type="match status" value="1"/>
</dbReference>
<feature type="domain" description="Coenzyme Q-binding protein COQ10 START" evidence="1">
    <location>
        <begin position="10"/>
        <end position="143"/>
    </location>
</feature>
<proteinExistence type="predicted"/>
<dbReference type="SUPFAM" id="SSF55961">
    <property type="entry name" value="Bet v1-like"/>
    <property type="match status" value="1"/>
</dbReference>
<evidence type="ECO:0000259" key="1">
    <source>
        <dbReference type="Pfam" id="PF03364"/>
    </source>
</evidence>
<protein>
    <submittedName>
        <fullName evidence="2">Cyclase</fullName>
    </submittedName>
</protein>
<organism evidence="2 3">
    <name type="scientific">Halobacterium bonnevillei</name>
    <dbReference type="NCBI Taxonomy" id="2692200"/>
    <lineage>
        <taxon>Archaea</taxon>
        <taxon>Methanobacteriati</taxon>
        <taxon>Methanobacteriota</taxon>
        <taxon>Stenosarchaea group</taxon>
        <taxon>Halobacteria</taxon>
        <taxon>Halobacteriales</taxon>
        <taxon>Halobacteriaceae</taxon>
        <taxon>Halobacterium</taxon>
    </lineage>
</organism>
<reference evidence="2 3" key="1">
    <citation type="submission" date="2019-12" db="EMBL/GenBank/DDBJ databases">
        <title>Isolation and characterization of three novel carbon monoxide-oxidizing members of Halobacteria from salione crusts and soils.</title>
        <authorList>
            <person name="Myers M.R."/>
            <person name="King G.M."/>
        </authorList>
    </citation>
    <scope>NUCLEOTIDE SEQUENCE [LARGE SCALE GENOMIC DNA]</scope>
    <source>
        <strain evidence="2 3">PCN9</strain>
    </source>
</reference>